<proteinExistence type="predicted"/>
<dbReference type="FunFam" id="3.30.730.10:FF:000001">
    <property type="entry name" value="Ethylene-responsive transcription factor 2"/>
    <property type="match status" value="1"/>
</dbReference>
<dbReference type="GO" id="GO:0003700">
    <property type="term" value="F:DNA-binding transcription factor activity"/>
    <property type="evidence" value="ECO:0007669"/>
    <property type="project" value="InterPro"/>
</dbReference>
<dbReference type="InterPro" id="IPR036955">
    <property type="entry name" value="AP2/ERF_dom_sf"/>
</dbReference>
<feature type="region of interest" description="Disordered" evidence="6">
    <location>
        <begin position="87"/>
        <end position="140"/>
    </location>
</feature>
<dbReference type="EMBL" id="JAKOGI010000338">
    <property type="protein sequence ID" value="KAJ8436581.1"/>
    <property type="molecule type" value="Genomic_DNA"/>
</dbReference>
<dbReference type="SMART" id="SM00380">
    <property type="entry name" value="AP2"/>
    <property type="match status" value="1"/>
</dbReference>
<evidence type="ECO:0000313" key="9">
    <source>
        <dbReference type="Proteomes" id="UP001153076"/>
    </source>
</evidence>
<keyword evidence="5" id="KW-0539">Nucleus</keyword>
<dbReference type="Gene3D" id="1.10.287.1130">
    <property type="entry name" value="CytochromE C oxidase copper chaperone"/>
    <property type="match status" value="1"/>
</dbReference>
<name>A0A9Q1K541_9CARY</name>
<sequence length="476" mass="52830">MECRVLPKNKIKYTEHRSQTTRFRPASRTQTHRRNSPEKFSDYPRIVRISVTDADATDSSSDEEELSKNEVKRRRVKRFISEVSIQPSCASSSSSPSISSEQPEGNVSKPGGDVSKRVSKRGSKCARVSQVTGGGKKFRGVRQRPWGKWAAEIRDPLRRVRLWLGTFDTAEEAAMVYDNAAIQLRGPHALTNFGSSTTTKPKPGPLSVSSCSCSGEDENDVVGPHHPDRTMCSPTSVLRFTEPDPDNRPVKAVEETTSFFDSMFPSNFFDFDSAVPTVLELFDPVPGLEGHVFGDACKGPFFYCGDDMEFHSGYGYGGCDFGFGLPGWPTNDHFPDIGSLRPLTIPWDAYCYFGNSEMEGANPVCGKEALDLLNCITESNFDQEKCIRLMQSLRECVLSKMEIEAKNHVISMEGCNLMVLLSYGSVESPTSIVKIDEDMSMNGDWESGNGNCEKVKKFSLAYQRQVEADAGSKRQN</sequence>
<dbReference type="OrthoDB" id="777519at2759"/>
<comment type="subcellular location">
    <subcellularLocation>
        <location evidence="1">Nucleus</location>
    </subcellularLocation>
</comment>
<dbReference type="CDD" id="cd00018">
    <property type="entry name" value="AP2"/>
    <property type="match status" value="1"/>
</dbReference>
<dbReference type="InterPro" id="IPR001471">
    <property type="entry name" value="AP2/ERF_dom"/>
</dbReference>
<evidence type="ECO:0000256" key="2">
    <source>
        <dbReference type="ARBA" id="ARBA00023015"/>
    </source>
</evidence>
<organism evidence="8 9">
    <name type="scientific">Carnegiea gigantea</name>
    <dbReference type="NCBI Taxonomy" id="171969"/>
    <lineage>
        <taxon>Eukaryota</taxon>
        <taxon>Viridiplantae</taxon>
        <taxon>Streptophyta</taxon>
        <taxon>Embryophyta</taxon>
        <taxon>Tracheophyta</taxon>
        <taxon>Spermatophyta</taxon>
        <taxon>Magnoliopsida</taxon>
        <taxon>eudicotyledons</taxon>
        <taxon>Gunneridae</taxon>
        <taxon>Pentapetalae</taxon>
        <taxon>Caryophyllales</taxon>
        <taxon>Cactineae</taxon>
        <taxon>Cactaceae</taxon>
        <taxon>Cactoideae</taxon>
        <taxon>Echinocereeae</taxon>
        <taxon>Carnegiea</taxon>
    </lineage>
</organism>
<dbReference type="InterPro" id="IPR016177">
    <property type="entry name" value="DNA-bd_dom_sf"/>
</dbReference>
<evidence type="ECO:0000259" key="7">
    <source>
        <dbReference type="PROSITE" id="PS51032"/>
    </source>
</evidence>
<evidence type="ECO:0000256" key="4">
    <source>
        <dbReference type="ARBA" id="ARBA00023163"/>
    </source>
</evidence>
<feature type="compositionally biased region" description="Low complexity" evidence="6">
    <location>
        <begin position="87"/>
        <end position="100"/>
    </location>
</feature>
<dbReference type="InterPro" id="IPR009069">
    <property type="entry name" value="Cys_alpha_HP_mot_SF"/>
</dbReference>
<evidence type="ECO:0000313" key="8">
    <source>
        <dbReference type="EMBL" id="KAJ8436581.1"/>
    </source>
</evidence>
<dbReference type="SUPFAM" id="SSF47072">
    <property type="entry name" value="Cysteine alpha-hairpin motif"/>
    <property type="match status" value="1"/>
</dbReference>
<protein>
    <recommendedName>
        <fullName evidence="7">AP2/ERF domain-containing protein</fullName>
    </recommendedName>
</protein>
<feature type="domain" description="AP2/ERF" evidence="7">
    <location>
        <begin position="137"/>
        <end position="194"/>
    </location>
</feature>
<accession>A0A9Q1K541</accession>
<keyword evidence="3" id="KW-0238">DNA-binding</keyword>
<keyword evidence="2" id="KW-0805">Transcription regulation</keyword>
<evidence type="ECO:0000256" key="3">
    <source>
        <dbReference type="ARBA" id="ARBA00023125"/>
    </source>
</evidence>
<gene>
    <name evidence="8" type="ORF">Cgig2_031522</name>
</gene>
<reference evidence="8" key="1">
    <citation type="submission" date="2022-04" db="EMBL/GenBank/DDBJ databases">
        <title>Carnegiea gigantea Genome sequencing and assembly v2.</title>
        <authorList>
            <person name="Copetti D."/>
            <person name="Sanderson M.J."/>
            <person name="Burquez A."/>
            <person name="Wojciechowski M.F."/>
        </authorList>
    </citation>
    <scope>NUCLEOTIDE SEQUENCE</scope>
    <source>
        <strain evidence="8">SGP5-SGP5p</strain>
        <tissue evidence="8">Aerial part</tissue>
    </source>
</reference>
<dbReference type="AlphaFoldDB" id="A0A9Q1K541"/>
<dbReference type="Pfam" id="PF00847">
    <property type="entry name" value="AP2"/>
    <property type="match status" value="1"/>
</dbReference>
<evidence type="ECO:0000256" key="5">
    <source>
        <dbReference type="ARBA" id="ARBA00023242"/>
    </source>
</evidence>
<keyword evidence="4" id="KW-0804">Transcription</keyword>
<dbReference type="GO" id="GO:0003677">
    <property type="term" value="F:DNA binding"/>
    <property type="evidence" value="ECO:0007669"/>
    <property type="project" value="UniProtKB-KW"/>
</dbReference>
<dbReference type="PANTHER" id="PTHR31194">
    <property type="entry name" value="SHN SHINE , DNA BINDING / TRANSCRIPTION FACTOR"/>
    <property type="match status" value="1"/>
</dbReference>
<dbReference type="PANTHER" id="PTHR31194:SF140">
    <property type="entry name" value="ETHYLENE-RESPONSIVE TRANSCRIPTION FACTOR CRF2"/>
    <property type="match status" value="1"/>
</dbReference>
<dbReference type="Proteomes" id="UP001153076">
    <property type="component" value="Unassembled WGS sequence"/>
</dbReference>
<dbReference type="SUPFAM" id="SSF54171">
    <property type="entry name" value="DNA-binding domain"/>
    <property type="match status" value="1"/>
</dbReference>
<feature type="region of interest" description="Disordered" evidence="6">
    <location>
        <begin position="1"/>
        <end position="71"/>
    </location>
</feature>
<dbReference type="InterPro" id="IPR050913">
    <property type="entry name" value="AP2/ERF_ERF"/>
</dbReference>
<dbReference type="PRINTS" id="PR00367">
    <property type="entry name" value="ETHRSPELEMNT"/>
</dbReference>
<keyword evidence="9" id="KW-1185">Reference proteome</keyword>
<comment type="caution">
    <text evidence="8">The sequence shown here is derived from an EMBL/GenBank/DDBJ whole genome shotgun (WGS) entry which is preliminary data.</text>
</comment>
<evidence type="ECO:0000256" key="6">
    <source>
        <dbReference type="SAM" id="MobiDB-lite"/>
    </source>
</evidence>
<dbReference type="Gene3D" id="3.30.730.10">
    <property type="entry name" value="AP2/ERF domain"/>
    <property type="match status" value="1"/>
</dbReference>
<dbReference type="GO" id="GO:0005634">
    <property type="term" value="C:nucleus"/>
    <property type="evidence" value="ECO:0007669"/>
    <property type="project" value="UniProtKB-SubCell"/>
</dbReference>
<dbReference type="PROSITE" id="PS51032">
    <property type="entry name" value="AP2_ERF"/>
    <property type="match status" value="1"/>
</dbReference>
<evidence type="ECO:0000256" key="1">
    <source>
        <dbReference type="ARBA" id="ARBA00004123"/>
    </source>
</evidence>
<dbReference type="PROSITE" id="PS51808">
    <property type="entry name" value="CHCH"/>
    <property type="match status" value="1"/>
</dbReference>